<reference evidence="1" key="2">
    <citation type="journal article" date="2015" name="Fish Shellfish Immunol.">
        <title>Early steps in the European eel (Anguilla anguilla)-Vibrio vulnificus interaction in the gills: Role of the RtxA13 toxin.</title>
        <authorList>
            <person name="Callol A."/>
            <person name="Pajuelo D."/>
            <person name="Ebbesson L."/>
            <person name="Teles M."/>
            <person name="MacKenzie S."/>
            <person name="Amaro C."/>
        </authorList>
    </citation>
    <scope>NUCLEOTIDE SEQUENCE</scope>
</reference>
<dbReference type="AlphaFoldDB" id="A0A0E9V117"/>
<dbReference type="EMBL" id="GBXM01037427">
    <property type="protein sequence ID" value="JAH71150.1"/>
    <property type="molecule type" value="Transcribed_RNA"/>
</dbReference>
<proteinExistence type="predicted"/>
<reference evidence="1" key="1">
    <citation type="submission" date="2014-11" db="EMBL/GenBank/DDBJ databases">
        <authorList>
            <person name="Amaro Gonzalez C."/>
        </authorList>
    </citation>
    <scope>NUCLEOTIDE SEQUENCE</scope>
</reference>
<name>A0A0E9V117_ANGAN</name>
<evidence type="ECO:0000313" key="1">
    <source>
        <dbReference type="EMBL" id="JAH71150.1"/>
    </source>
</evidence>
<organism evidence="1">
    <name type="scientific">Anguilla anguilla</name>
    <name type="common">European freshwater eel</name>
    <name type="synonym">Muraena anguilla</name>
    <dbReference type="NCBI Taxonomy" id="7936"/>
    <lineage>
        <taxon>Eukaryota</taxon>
        <taxon>Metazoa</taxon>
        <taxon>Chordata</taxon>
        <taxon>Craniata</taxon>
        <taxon>Vertebrata</taxon>
        <taxon>Euteleostomi</taxon>
        <taxon>Actinopterygii</taxon>
        <taxon>Neopterygii</taxon>
        <taxon>Teleostei</taxon>
        <taxon>Anguilliformes</taxon>
        <taxon>Anguillidae</taxon>
        <taxon>Anguilla</taxon>
    </lineage>
</organism>
<protein>
    <submittedName>
        <fullName evidence="1">Uncharacterized protein</fullName>
    </submittedName>
</protein>
<accession>A0A0E9V117</accession>
<sequence length="27" mass="3240">MCELNTCSLSNMLHVRNCWGAENRFFY</sequence>